<dbReference type="InterPro" id="IPR037138">
    <property type="entry name" value="His_deacetylse_dom_sf"/>
</dbReference>
<dbReference type="InterPro" id="IPR000286">
    <property type="entry name" value="HDACs"/>
</dbReference>
<accession>A0ABT2X2M7</accession>
<dbReference type="SUPFAM" id="SSF52768">
    <property type="entry name" value="Arginase/deacetylase"/>
    <property type="match status" value="1"/>
</dbReference>
<dbReference type="CDD" id="cd11599">
    <property type="entry name" value="HDAC_classII_2"/>
    <property type="match status" value="1"/>
</dbReference>
<evidence type="ECO:0000313" key="4">
    <source>
        <dbReference type="Proteomes" id="UP001209535"/>
    </source>
</evidence>
<evidence type="ECO:0000259" key="2">
    <source>
        <dbReference type="Pfam" id="PF00850"/>
    </source>
</evidence>
<evidence type="ECO:0000313" key="3">
    <source>
        <dbReference type="EMBL" id="MCU9848201.1"/>
    </source>
</evidence>
<gene>
    <name evidence="3" type="ORF">OEZ60_09295</name>
</gene>
<evidence type="ECO:0000256" key="1">
    <source>
        <dbReference type="ARBA" id="ARBA00005947"/>
    </source>
</evidence>
<feature type="domain" description="Histone deacetylase" evidence="2">
    <location>
        <begin position="20"/>
        <end position="305"/>
    </location>
</feature>
<reference evidence="3 4" key="1">
    <citation type="submission" date="2022-10" db="EMBL/GenBank/DDBJ databases">
        <title>Defluviimonas sp. nov., isolated from ocean surface sediments.</title>
        <authorList>
            <person name="He W."/>
            <person name="Wang L."/>
            <person name="Zhang D.-F."/>
        </authorList>
    </citation>
    <scope>NUCLEOTIDE SEQUENCE [LARGE SCALE GENOMIC DNA]</scope>
    <source>
        <strain evidence="3 4">WL0024</strain>
    </source>
</reference>
<sequence>MSTAFFTHEAGLAHVTPAGHPERLERLEAIYAALRDPEFAGLDRRTSPLAAAEEVLRCHTPAYLDLIRKASPGTGWAQLDPDTFMAPASFEAGLRAVGAAEAAVDAVLSGAVANAFVAMRPPGHHAERARAMGFCLFGTVAIAAKYALDHHGLSRVAVLDFDVHHGNGTQDLLWDEPRAMFVSSHQMPLYPGSGAADETGAHGQIVNLPLGPGSGGHEMRVAWEAALPRVAAFRPELILVSAGFDAHRDDPLAGLNWTEADFAWITHAICDLTEETCAGRVVSSLEGGYDLDALGASVAQHVKVLMERGA</sequence>
<dbReference type="Pfam" id="PF00850">
    <property type="entry name" value="Hist_deacetyl"/>
    <property type="match status" value="1"/>
</dbReference>
<name>A0ABT2X2M7_9RHOB</name>
<dbReference type="PANTHER" id="PTHR10625:SF10">
    <property type="entry name" value="HISTONE DEACETYLASE HDAC1"/>
    <property type="match status" value="1"/>
</dbReference>
<dbReference type="Gene3D" id="3.40.800.20">
    <property type="entry name" value="Histone deacetylase domain"/>
    <property type="match status" value="1"/>
</dbReference>
<dbReference type="EMBL" id="JAOVQO010000007">
    <property type="protein sequence ID" value="MCU9848201.1"/>
    <property type="molecule type" value="Genomic_DNA"/>
</dbReference>
<dbReference type="InterPro" id="IPR023696">
    <property type="entry name" value="Ureohydrolase_dom_sf"/>
</dbReference>
<keyword evidence="4" id="KW-1185">Reference proteome</keyword>
<comment type="caution">
    <text evidence="3">The sequence shown here is derived from an EMBL/GenBank/DDBJ whole genome shotgun (WGS) entry which is preliminary data.</text>
</comment>
<dbReference type="InterPro" id="IPR023801">
    <property type="entry name" value="His_deacetylse_dom"/>
</dbReference>
<protein>
    <submittedName>
        <fullName evidence="3">Histone deacetylase family protein</fullName>
    </submittedName>
</protein>
<dbReference type="RefSeq" id="WP_263335330.1">
    <property type="nucleotide sequence ID" value="NZ_JAOVQO010000007.1"/>
</dbReference>
<proteinExistence type="inferred from homology"/>
<dbReference type="PRINTS" id="PR01270">
    <property type="entry name" value="HDASUPER"/>
</dbReference>
<organism evidence="3 4">
    <name type="scientific">Albidovulum salinarum</name>
    <dbReference type="NCBI Taxonomy" id="2984153"/>
    <lineage>
        <taxon>Bacteria</taxon>
        <taxon>Pseudomonadati</taxon>
        <taxon>Pseudomonadota</taxon>
        <taxon>Alphaproteobacteria</taxon>
        <taxon>Rhodobacterales</taxon>
        <taxon>Paracoccaceae</taxon>
        <taxon>Albidovulum</taxon>
    </lineage>
</organism>
<dbReference type="PANTHER" id="PTHR10625">
    <property type="entry name" value="HISTONE DEACETYLASE HDAC1-RELATED"/>
    <property type="match status" value="1"/>
</dbReference>
<comment type="similarity">
    <text evidence="1">Belongs to the histone deacetylase family.</text>
</comment>
<dbReference type="Proteomes" id="UP001209535">
    <property type="component" value="Unassembled WGS sequence"/>
</dbReference>